<feature type="transmembrane region" description="Helical" evidence="1">
    <location>
        <begin position="149"/>
        <end position="168"/>
    </location>
</feature>
<accession>A0A098YRH5</accession>
<feature type="transmembrane region" description="Helical" evidence="1">
    <location>
        <begin position="51"/>
        <end position="72"/>
    </location>
</feature>
<keyword evidence="1" id="KW-0812">Transmembrane</keyword>
<comment type="caution">
    <text evidence="2">The sequence shown here is derived from an EMBL/GenBank/DDBJ whole genome shotgun (WGS) entry which is preliminary data.</text>
</comment>
<feature type="transmembrane region" description="Helical" evidence="1">
    <location>
        <begin position="108"/>
        <end position="128"/>
    </location>
</feature>
<proteinExistence type="predicted"/>
<dbReference type="Proteomes" id="UP000029723">
    <property type="component" value="Unassembled WGS sequence"/>
</dbReference>
<name>A0A098YRH5_9BACT</name>
<keyword evidence="1" id="KW-0472">Membrane</keyword>
<gene>
    <name evidence="2" type="ORF">HMPREF9304_05110</name>
</gene>
<evidence type="ECO:0000256" key="1">
    <source>
        <dbReference type="SAM" id="Phobius"/>
    </source>
</evidence>
<reference evidence="2 3" key="1">
    <citation type="submission" date="2014-07" db="EMBL/GenBank/DDBJ databases">
        <authorList>
            <person name="McCorrison J."/>
            <person name="Sanka R."/>
            <person name="Torralba M."/>
            <person name="Gillis M."/>
            <person name="Haft D.H."/>
            <person name="Methe B."/>
            <person name="Sutton G."/>
            <person name="Nelson K.E."/>
        </authorList>
    </citation>
    <scope>NUCLEOTIDE SEQUENCE [LARGE SCALE GENOMIC DNA]</scope>
    <source>
        <strain evidence="2 3">S9-PR14</strain>
    </source>
</reference>
<dbReference type="Pfam" id="PF19529">
    <property type="entry name" value="DUF6057"/>
    <property type="match status" value="2"/>
</dbReference>
<organism evidence="2 3">
    <name type="scientific">Hoylesella timonensis S9-PR14</name>
    <dbReference type="NCBI Taxonomy" id="1401062"/>
    <lineage>
        <taxon>Bacteria</taxon>
        <taxon>Pseudomonadati</taxon>
        <taxon>Bacteroidota</taxon>
        <taxon>Bacteroidia</taxon>
        <taxon>Bacteroidales</taxon>
        <taxon>Prevotellaceae</taxon>
        <taxon>Hoylesella</taxon>
    </lineage>
</organism>
<feature type="transmembrane region" description="Helical" evidence="1">
    <location>
        <begin position="79"/>
        <end position="96"/>
    </location>
</feature>
<feature type="transmembrane region" description="Helical" evidence="1">
    <location>
        <begin position="7"/>
        <end position="27"/>
    </location>
</feature>
<sequence>MPNQKKSLLPCILCSVVFCCFTFIYLFSYQCDVLAVTQHVLSNGQTYYDKTIGAVLITVILYLLHISIFWFFRLSRIGYALTFFPSLLLLTALTDIDTEKIYHHSALGAWWWVIPLLLLLCFFALRYLKQKVSYKVTQASYNVLSRPMWINLLSLVVMFCMVCTFSNHDKLYHYRAKMEVAIHEHRFEDALKVGENSLHTDSSLVMLRAYALSKVKRLGEDLFEYPLQGGSEALLPNGESVKMLMLPTNEIQHYLGKSMKSSMEVVPYLEFLEQHHLGKSAIGDYLLCAYLLDKRLDDFVKLLPKYYEINANLPKHYREALILYTHLRSQPIVTYTNNVMDADYEDYQTIAKKYPNTLVRKTKVRDIYGKTYWYYYQYSSNG</sequence>
<evidence type="ECO:0000313" key="3">
    <source>
        <dbReference type="Proteomes" id="UP000029723"/>
    </source>
</evidence>
<keyword evidence="1" id="KW-1133">Transmembrane helix</keyword>
<dbReference type="InterPro" id="IPR045692">
    <property type="entry name" value="DUF6057"/>
</dbReference>
<dbReference type="AlphaFoldDB" id="A0A098YRH5"/>
<evidence type="ECO:0000313" key="2">
    <source>
        <dbReference type="EMBL" id="KGI22325.1"/>
    </source>
</evidence>
<protein>
    <submittedName>
        <fullName evidence="2">Uncharacterized protein</fullName>
    </submittedName>
</protein>
<dbReference type="EMBL" id="JRPQ01000073">
    <property type="protein sequence ID" value="KGI22325.1"/>
    <property type="molecule type" value="Genomic_DNA"/>
</dbReference>